<gene>
    <name evidence="2" type="ORF">PsYK624_039980</name>
</gene>
<evidence type="ECO:0000256" key="1">
    <source>
        <dbReference type="SAM" id="MobiDB-lite"/>
    </source>
</evidence>
<feature type="region of interest" description="Disordered" evidence="1">
    <location>
        <begin position="22"/>
        <end position="52"/>
    </location>
</feature>
<dbReference type="EMBL" id="BPQB01000008">
    <property type="protein sequence ID" value="GJE87915.1"/>
    <property type="molecule type" value="Genomic_DNA"/>
</dbReference>
<evidence type="ECO:0000313" key="2">
    <source>
        <dbReference type="EMBL" id="GJE87915.1"/>
    </source>
</evidence>
<evidence type="ECO:0000313" key="3">
    <source>
        <dbReference type="Proteomes" id="UP000703269"/>
    </source>
</evidence>
<proteinExistence type="predicted"/>
<protein>
    <submittedName>
        <fullName evidence="2">Uncharacterized protein</fullName>
    </submittedName>
</protein>
<reference evidence="2 3" key="1">
    <citation type="submission" date="2021-08" db="EMBL/GenBank/DDBJ databases">
        <title>Draft Genome Sequence of Phanerochaete sordida strain YK-624.</title>
        <authorList>
            <person name="Mori T."/>
            <person name="Dohra H."/>
            <person name="Suzuki T."/>
            <person name="Kawagishi H."/>
            <person name="Hirai H."/>
        </authorList>
    </citation>
    <scope>NUCLEOTIDE SEQUENCE [LARGE SCALE GENOMIC DNA]</scope>
    <source>
        <strain evidence="2 3">YK-624</strain>
    </source>
</reference>
<keyword evidence="3" id="KW-1185">Reference proteome</keyword>
<comment type="caution">
    <text evidence="2">The sequence shown here is derived from an EMBL/GenBank/DDBJ whole genome shotgun (WGS) entry which is preliminary data.</text>
</comment>
<accession>A0A9P3G5G6</accession>
<dbReference type="AlphaFoldDB" id="A0A9P3G5G6"/>
<organism evidence="2 3">
    <name type="scientific">Phanerochaete sordida</name>
    <dbReference type="NCBI Taxonomy" id="48140"/>
    <lineage>
        <taxon>Eukaryota</taxon>
        <taxon>Fungi</taxon>
        <taxon>Dikarya</taxon>
        <taxon>Basidiomycota</taxon>
        <taxon>Agaricomycotina</taxon>
        <taxon>Agaricomycetes</taxon>
        <taxon>Polyporales</taxon>
        <taxon>Phanerochaetaceae</taxon>
        <taxon>Phanerochaete</taxon>
    </lineage>
</organism>
<name>A0A9P3G5G6_9APHY</name>
<dbReference type="OrthoDB" id="2745718at2759"/>
<sequence length="596" mass="65005">MLGLARASHALRAASLRSFRPSKASPLGRSLVPQHRRNSTEAPPSPPSLFDSRADHVRVVPYGGGDIVAGIIAHQVGLNQFMFRHASQRTRLLALPAEDWTVTVPSALRKILTYKVDPAQDLLVVVTEPERHEPVCVVNLLSMSSGAPHPSAVVPTLTIPSEDPWPDDISISGSSLAIRADGTELQSTVAAWNWKQGVELYSATHIHCLALTLLDEGHLLLAHLIEPFDEGRFSAMTVLPLSADASVARAWQFQLPALRGPGMRNLTLASQPTISAPDADRVLLLQMNFFVGEDFKHHPAPIVTLTSALHAHIAAHPAGGVFAWAAWAPAAARIFVPEFCHDDEAGQPYVYGTRIIRYRPLAREMQAAMRGRSRVPPHLRRETCAGAVEILDFGAGALADAARAGAPERAPWAQAADPEWAYCPDPAEGDSAVRAALPLPPFVGHDYFGAGDGAVATGLAYRSRVRALGLDRHCADVARAADVDYRVHRPLLGKLLYRRAREEAARAEMEGVPPPADGDDDADPFATARVIELGAQDMLDGKRERGMGRLWRAFDKAFVTEESLLFVRHSWFTHSKFSDRDRQECLILDLTDKDVF</sequence>
<dbReference type="Proteomes" id="UP000703269">
    <property type="component" value="Unassembled WGS sequence"/>
</dbReference>